<dbReference type="PANTHER" id="PTHR22100:SF13">
    <property type="entry name" value="WINGS APART-LIKE PROTEIN HOMOLOG"/>
    <property type="match status" value="1"/>
</dbReference>
<feature type="non-terminal residue" evidence="4">
    <location>
        <position position="622"/>
    </location>
</feature>
<dbReference type="Gene3D" id="1.25.10.10">
    <property type="entry name" value="Leucine-rich Repeat Variant"/>
    <property type="match status" value="1"/>
</dbReference>
<dbReference type="AlphaFoldDB" id="A0A1B6CHQ4"/>
<dbReference type="PROSITE" id="PS51271">
    <property type="entry name" value="WAPL"/>
    <property type="match status" value="1"/>
</dbReference>
<comment type="similarity">
    <text evidence="1">Belongs to the WAPL family.</text>
</comment>
<reference evidence="4" key="1">
    <citation type="submission" date="2015-12" db="EMBL/GenBank/DDBJ databases">
        <title>De novo transcriptome assembly of four potential Pierce s Disease insect vectors from Arizona vineyards.</title>
        <authorList>
            <person name="Tassone E.E."/>
        </authorList>
    </citation>
    <scope>NUCLEOTIDE SEQUENCE</scope>
</reference>
<feature type="region of interest" description="Disordered" evidence="2">
    <location>
        <begin position="161"/>
        <end position="195"/>
    </location>
</feature>
<feature type="compositionally biased region" description="Polar residues" evidence="2">
    <location>
        <begin position="164"/>
        <end position="177"/>
    </location>
</feature>
<feature type="domain" description="WAPL" evidence="3">
    <location>
        <begin position="515"/>
        <end position="622"/>
    </location>
</feature>
<feature type="region of interest" description="Disordered" evidence="2">
    <location>
        <begin position="1"/>
        <end position="21"/>
    </location>
</feature>
<dbReference type="PANTHER" id="PTHR22100">
    <property type="entry name" value="WINGS APART-LIKE PROTEIN HOMOLOG"/>
    <property type="match status" value="1"/>
</dbReference>
<feature type="region of interest" description="Disordered" evidence="2">
    <location>
        <begin position="209"/>
        <end position="261"/>
    </location>
</feature>
<sequence length="622" mass="69574">MARNYAKSYNNRSNKIGPHTNLLPVSSIQFDNLHCENSKPNRPSATKSAGTIGKWGVTSFTSIRSTNLTLNYPSGRQDDKSYSKKRAFGSSDTKIPKDPNGLQTALSSQADVPPPRPKKFFKSRNAVETLPPPTPAPPQKKYSKPAPVPKLAVTAASKKAFPSPVSQYGEEQTEAMNLSSTPSTPAPLASPTTNNPPIVLRIFKGTSQLVTPVEETTPPTPIKKEKESSRRKNHHHHSDSQGHVSPKRLRERNRDSHEEPIPKLRVLNSTTEPVLEIVPEPTEQLSVPEVKIEPIDPDETVEEISKQVEDLEKLKQAESLLTDTLTDFNVKVETLLDVKPHTVSESDRKKLLEVLGDDDSPKNSDLNVIIKQEDKDNNENIATTEKPYESADHDWFSDSDNDSMTEQINTLADSQEVKEDEQSKKIRPKKGSFFKNRTAVAEKKKYKWSLYKHKWEGGEQGSATPTQTEVERQVDNNPTTFEEDFEAEPLTRVTSYPEPDTDNEEAEAITSVKCTKKAKVYYTVVRNVKKAHQIQESGEFQEFNDDVEYILDALQDNNPIATRCLSAITLATKCMAPAFRMHVRAHGTVAKFFKALHDATKDQSLGMCTATVMFVLSQDRLN</sequence>
<name>A0A1B6CHQ4_9HEMI</name>
<dbReference type="InterPro" id="IPR012502">
    <property type="entry name" value="WAPL_dom"/>
</dbReference>
<dbReference type="InterPro" id="IPR039874">
    <property type="entry name" value="WAPL"/>
</dbReference>
<evidence type="ECO:0000256" key="2">
    <source>
        <dbReference type="SAM" id="MobiDB-lite"/>
    </source>
</evidence>
<feature type="compositionally biased region" description="Polar residues" evidence="2">
    <location>
        <begin position="101"/>
        <end position="110"/>
    </location>
</feature>
<feature type="region of interest" description="Disordered" evidence="2">
    <location>
        <begin position="70"/>
        <end position="146"/>
    </location>
</feature>
<organism evidence="4">
    <name type="scientific">Clastoptera arizonana</name>
    <name type="common">Arizona spittle bug</name>
    <dbReference type="NCBI Taxonomy" id="38151"/>
    <lineage>
        <taxon>Eukaryota</taxon>
        <taxon>Metazoa</taxon>
        <taxon>Ecdysozoa</taxon>
        <taxon>Arthropoda</taxon>
        <taxon>Hexapoda</taxon>
        <taxon>Insecta</taxon>
        <taxon>Pterygota</taxon>
        <taxon>Neoptera</taxon>
        <taxon>Paraneoptera</taxon>
        <taxon>Hemiptera</taxon>
        <taxon>Auchenorrhyncha</taxon>
        <taxon>Cercopoidea</taxon>
        <taxon>Clastopteridae</taxon>
        <taxon>Clastoptera</taxon>
    </lineage>
</organism>
<proteinExistence type="inferred from homology"/>
<dbReference type="InterPro" id="IPR011989">
    <property type="entry name" value="ARM-like"/>
</dbReference>
<dbReference type="EMBL" id="GEDC01024346">
    <property type="protein sequence ID" value="JAS12952.1"/>
    <property type="molecule type" value="Transcribed_RNA"/>
</dbReference>
<accession>A0A1B6CHQ4</accession>
<dbReference type="Pfam" id="PF07814">
    <property type="entry name" value="WAPL"/>
    <property type="match status" value="1"/>
</dbReference>
<feature type="compositionally biased region" description="Basic and acidic residues" evidence="2">
    <location>
        <begin position="252"/>
        <end position="261"/>
    </location>
</feature>
<evidence type="ECO:0000256" key="1">
    <source>
        <dbReference type="ARBA" id="ARBA00006854"/>
    </source>
</evidence>
<evidence type="ECO:0000259" key="3">
    <source>
        <dbReference type="PROSITE" id="PS51271"/>
    </source>
</evidence>
<gene>
    <name evidence="4" type="ORF">g.16012</name>
</gene>
<dbReference type="InterPro" id="IPR022771">
    <property type="entry name" value="WAPL_C"/>
</dbReference>
<evidence type="ECO:0000313" key="4">
    <source>
        <dbReference type="EMBL" id="JAS12952.1"/>
    </source>
</evidence>
<feature type="compositionally biased region" description="Low complexity" evidence="2">
    <location>
        <begin position="178"/>
        <end position="195"/>
    </location>
</feature>
<protein>
    <recommendedName>
        <fullName evidence="3">WAPL domain-containing protein</fullName>
    </recommendedName>
</protein>